<dbReference type="EMBL" id="LAZR01068203">
    <property type="protein sequence ID" value="KKK50075.1"/>
    <property type="molecule type" value="Genomic_DNA"/>
</dbReference>
<comment type="caution">
    <text evidence="1">The sequence shown here is derived from an EMBL/GenBank/DDBJ whole genome shotgun (WGS) entry which is preliminary data.</text>
</comment>
<sequence>MNRYVLVILASLLLGGCSALSGAAGALGVQALTIGGQGTVRAIEQDIAAAQRWTGRHEAAVAIFMQACLEHAQRLALGEKWNKAEAAFESCLVKSVEHMPTLLIERVKMRFDRSFSEEDATE</sequence>
<evidence type="ECO:0000313" key="1">
    <source>
        <dbReference type="EMBL" id="KKK50075.1"/>
    </source>
</evidence>
<proteinExistence type="predicted"/>
<protein>
    <recommendedName>
        <fullName evidence="2">Lipoprotein</fullName>
    </recommendedName>
</protein>
<gene>
    <name evidence="1" type="ORF">LCGC14_3128640</name>
</gene>
<organism evidence="1">
    <name type="scientific">marine sediment metagenome</name>
    <dbReference type="NCBI Taxonomy" id="412755"/>
    <lineage>
        <taxon>unclassified sequences</taxon>
        <taxon>metagenomes</taxon>
        <taxon>ecological metagenomes</taxon>
    </lineage>
</organism>
<accession>A0A0F8WP53</accession>
<dbReference type="AlphaFoldDB" id="A0A0F8WP53"/>
<reference evidence="1" key="1">
    <citation type="journal article" date="2015" name="Nature">
        <title>Complex archaea that bridge the gap between prokaryotes and eukaryotes.</title>
        <authorList>
            <person name="Spang A."/>
            <person name="Saw J.H."/>
            <person name="Jorgensen S.L."/>
            <person name="Zaremba-Niedzwiedzka K."/>
            <person name="Martijn J."/>
            <person name="Lind A.E."/>
            <person name="van Eijk R."/>
            <person name="Schleper C."/>
            <person name="Guy L."/>
            <person name="Ettema T.J."/>
        </authorList>
    </citation>
    <scope>NUCLEOTIDE SEQUENCE</scope>
</reference>
<name>A0A0F8WP53_9ZZZZ</name>
<dbReference type="PROSITE" id="PS51257">
    <property type="entry name" value="PROKAR_LIPOPROTEIN"/>
    <property type="match status" value="1"/>
</dbReference>
<evidence type="ECO:0008006" key="2">
    <source>
        <dbReference type="Google" id="ProtNLM"/>
    </source>
</evidence>